<keyword evidence="2" id="KW-0677">Repeat</keyword>
<dbReference type="InterPro" id="IPR025875">
    <property type="entry name" value="Leu-rich_rpt_4"/>
</dbReference>
<dbReference type="InterPro" id="IPR032675">
    <property type="entry name" value="LRR_dom_sf"/>
</dbReference>
<dbReference type="InterPro" id="IPR050836">
    <property type="entry name" value="SDS22/Internalin_LRR"/>
</dbReference>
<dbReference type="PROSITE" id="PS51450">
    <property type="entry name" value="LRR"/>
    <property type="match status" value="4"/>
</dbReference>
<dbReference type="PANTHER" id="PTHR46652:SF3">
    <property type="entry name" value="LEUCINE-RICH REPEAT-CONTAINING PROTEIN 9"/>
    <property type="match status" value="1"/>
</dbReference>
<evidence type="ECO:0000313" key="3">
    <source>
        <dbReference type="EMBL" id="RVE57221.1"/>
    </source>
</evidence>
<evidence type="ECO:0008006" key="5">
    <source>
        <dbReference type="Google" id="ProtNLM"/>
    </source>
</evidence>
<dbReference type="PANTHER" id="PTHR46652">
    <property type="entry name" value="LEUCINE-RICH REPEAT AND IQ DOMAIN-CONTAINING PROTEIN 1-RELATED"/>
    <property type="match status" value="1"/>
</dbReference>
<protein>
    <recommendedName>
        <fullName evidence="5">Dynein assembly factor 1, axonemal</fullName>
    </recommendedName>
</protein>
<dbReference type="SMART" id="SM00365">
    <property type="entry name" value="LRR_SD22"/>
    <property type="match status" value="4"/>
</dbReference>
<dbReference type="AlphaFoldDB" id="A0A3S2P4P5"/>
<accession>A0A3S2P4P5</accession>
<dbReference type="InterPro" id="IPR001611">
    <property type="entry name" value="Leu-rich_rpt"/>
</dbReference>
<reference evidence="3 4" key="2">
    <citation type="submission" date="2019-01" db="EMBL/GenBank/DDBJ databases">
        <title>A chromosome length genome reference of the Java medaka (oryzias javanicus).</title>
        <authorList>
            <person name="Herpin A."/>
            <person name="Takehana Y."/>
            <person name="Naruse K."/>
            <person name="Ansai S."/>
            <person name="Kawaguchi M."/>
        </authorList>
    </citation>
    <scope>NUCLEOTIDE SEQUENCE [LARGE SCALE GENOMIC DNA]</scope>
    <source>
        <strain evidence="3">RS831</strain>
        <tissue evidence="3">Whole body</tissue>
    </source>
</reference>
<keyword evidence="1" id="KW-0433">Leucine-rich repeat</keyword>
<name>A0A3S2P4P5_ORYJA</name>
<proteinExistence type="predicted"/>
<dbReference type="Pfam" id="PF12799">
    <property type="entry name" value="LRR_4"/>
    <property type="match status" value="1"/>
</dbReference>
<reference evidence="3 4" key="1">
    <citation type="submission" date="2018-11" db="EMBL/GenBank/DDBJ databases">
        <authorList>
            <person name="Lopez-Roques C."/>
            <person name="Donnadieu C."/>
            <person name="Bouchez O."/>
            <person name="Klopp C."/>
            <person name="Cabau C."/>
            <person name="Zahm M."/>
        </authorList>
    </citation>
    <scope>NUCLEOTIDE SEQUENCE [LARGE SCALE GENOMIC DNA]</scope>
    <source>
        <strain evidence="3">RS831</strain>
        <tissue evidence="3">Whole body</tissue>
    </source>
</reference>
<dbReference type="Pfam" id="PF00560">
    <property type="entry name" value="LRR_1"/>
    <property type="match status" value="1"/>
</dbReference>
<organism evidence="3 4">
    <name type="scientific">Oryzias javanicus</name>
    <name type="common">Javanese ricefish</name>
    <name type="synonym">Aplocheilus javanicus</name>
    <dbReference type="NCBI Taxonomy" id="123683"/>
    <lineage>
        <taxon>Eukaryota</taxon>
        <taxon>Metazoa</taxon>
        <taxon>Chordata</taxon>
        <taxon>Craniata</taxon>
        <taxon>Vertebrata</taxon>
        <taxon>Euteleostomi</taxon>
        <taxon>Actinopterygii</taxon>
        <taxon>Neopterygii</taxon>
        <taxon>Teleostei</taxon>
        <taxon>Neoteleostei</taxon>
        <taxon>Acanthomorphata</taxon>
        <taxon>Ovalentaria</taxon>
        <taxon>Atherinomorphae</taxon>
        <taxon>Beloniformes</taxon>
        <taxon>Adrianichthyidae</taxon>
        <taxon>Oryziinae</taxon>
        <taxon>Oryzias</taxon>
    </lineage>
</organism>
<gene>
    <name evidence="3" type="ORF">OJAV_G00214240</name>
</gene>
<evidence type="ECO:0000256" key="1">
    <source>
        <dbReference type="ARBA" id="ARBA00022614"/>
    </source>
</evidence>
<evidence type="ECO:0000256" key="2">
    <source>
        <dbReference type="ARBA" id="ARBA00022737"/>
    </source>
</evidence>
<evidence type="ECO:0000313" key="4">
    <source>
        <dbReference type="Proteomes" id="UP000283210"/>
    </source>
</evidence>
<dbReference type="OrthoDB" id="1517790at2759"/>
<dbReference type="SUPFAM" id="SSF52075">
    <property type="entry name" value="Outer arm dynein light chain 1"/>
    <property type="match status" value="1"/>
</dbReference>
<keyword evidence="4" id="KW-1185">Reference proteome</keyword>
<dbReference type="Proteomes" id="UP000283210">
    <property type="component" value="Chromosome 22"/>
</dbReference>
<dbReference type="EMBL" id="CM012458">
    <property type="protein sequence ID" value="RVE57221.1"/>
    <property type="molecule type" value="Genomic_DNA"/>
</dbReference>
<dbReference type="Gene3D" id="3.80.10.10">
    <property type="entry name" value="Ribonuclease Inhibitor"/>
    <property type="match status" value="1"/>
</dbReference>
<sequence length="170" mass="19368">MRRRARFGTSSRGERIRGLPFDIAMLKNEKKTNCSDEEVVKKLCLVNGVSYDKIAQEGGNVTSLEIFFSGFPRMEISGLQNCQKLEKLYLYNNQICYIQNLDLQVNLEVLWLNNNCITEIQGLDMLQNLKELNLADNLIEKIGHNLDPNVSLEILNLSGNQISSFKVKRG</sequence>